<protein>
    <recommendedName>
        <fullName evidence="4">DUF2878 domain-containing protein</fullName>
    </recommendedName>
</protein>
<feature type="transmembrane region" description="Helical" evidence="1">
    <location>
        <begin position="91"/>
        <end position="113"/>
    </location>
</feature>
<proteinExistence type="predicted"/>
<evidence type="ECO:0000313" key="3">
    <source>
        <dbReference type="Proteomes" id="UP000177515"/>
    </source>
</evidence>
<dbReference type="RefSeq" id="WP_071023256.1">
    <property type="nucleotide sequence ID" value="NZ_CP017754.1"/>
</dbReference>
<name>A0ABM6F4E7_9BURK</name>
<evidence type="ECO:0000313" key="2">
    <source>
        <dbReference type="EMBL" id="AOZ06298.1"/>
    </source>
</evidence>
<feature type="transmembrane region" description="Helical" evidence="1">
    <location>
        <begin position="20"/>
        <end position="44"/>
    </location>
</feature>
<evidence type="ECO:0008006" key="4">
    <source>
        <dbReference type="Google" id="ProtNLM"/>
    </source>
</evidence>
<keyword evidence="3" id="KW-1185">Reference proteome</keyword>
<keyword evidence="1" id="KW-0812">Transmembrane</keyword>
<accession>A0ABM6F4E7</accession>
<evidence type="ECO:0000256" key="1">
    <source>
        <dbReference type="SAM" id="Phobius"/>
    </source>
</evidence>
<dbReference type="InterPro" id="IPR021306">
    <property type="entry name" value="DUF2878"/>
</dbReference>
<feature type="transmembrane region" description="Helical" evidence="1">
    <location>
        <begin position="120"/>
        <end position="141"/>
    </location>
</feature>
<dbReference type="Proteomes" id="UP000177515">
    <property type="component" value="Chromosome 1"/>
</dbReference>
<feature type="transmembrane region" description="Helical" evidence="1">
    <location>
        <begin position="56"/>
        <end position="79"/>
    </location>
</feature>
<organism evidence="2 3">
    <name type="scientific">Cupriavidus malaysiensis</name>
    <dbReference type="NCBI Taxonomy" id="367825"/>
    <lineage>
        <taxon>Bacteria</taxon>
        <taxon>Pseudomonadati</taxon>
        <taxon>Pseudomonadota</taxon>
        <taxon>Betaproteobacteria</taxon>
        <taxon>Burkholderiales</taxon>
        <taxon>Burkholderiaceae</taxon>
        <taxon>Cupriavidus</taxon>
    </lineage>
</organism>
<reference evidence="2 3" key="1">
    <citation type="submission" date="2016-10" db="EMBL/GenBank/DDBJ databases">
        <title>Complete genome sequences of three Cupriavidus strains isolated from various Malaysian environments.</title>
        <authorList>
            <person name="Abdullah A.A.-A."/>
            <person name="Shafie N.A.H."/>
            <person name="Lau N.S."/>
        </authorList>
    </citation>
    <scope>NUCLEOTIDE SEQUENCE [LARGE SCALE GENOMIC DNA]</scope>
    <source>
        <strain evidence="2 3">USMAA1020</strain>
    </source>
</reference>
<keyword evidence="1" id="KW-0472">Membrane</keyword>
<dbReference type="Pfam" id="PF11086">
    <property type="entry name" value="DUF2878"/>
    <property type="match status" value="1"/>
</dbReference>
<dbReference type="EMBL" id="CP017754">
    <property type="protein sequence ID" value="AOZ06298.1"/>
    <property type="molecule type" value="Genomic_DNA"/>
</dbReference>
<gene>
    <name evidence="2" type="ORF">BKK80_10980</name>
</gene>
<feature type="transmembrane region" description="Helical" evidence="1">
    <location>
        <begin position="147"/>
        <end position="165"/>
    </location>
</feature>
<sequence length="186" mass="19459">MRHTTSRRLAYALLGQAGWFAAVLGAAHGAAWLGPAFTLTVLALHLWQVPRPGREACLLAGVALGGAFWETTLVRLGLVQYAHVITLPGGAPLWLVGLWILLALQLNVLFSWLRGRPWLAALLGAVAGPLSFRAGVALGAATFPDPVHALAVLAAGWALALPLLVHAAARCDGTGTPEDQCTRLSA</sequence>
<keyword evidence="1" id="KW-1133">Transmembrane helix</keyword>